<dbReference type="InterPro" id="IPR016156">
    <property type="entry name" value="FAD/NAD-linked_Rdtase_dimer_sf"/>
</dbReference>
<evidence type="ECO:0000259" key="4">
    <source>
        <dbReference type="Pfam" id="PF09242"/>
    </source>
</evidence>
<dbReference type="PROSITE" id="PS51318">
    <property type="entry name" value="TAT"/>
    <property type="match status" value="1"/>
</dbReference>
<evidence type="ECO:0000256" key="2">
    <source>
        <dbReference type="ARBA" id="ARBA00022827"/>
    </source>
</evidence>
<feature type="domain" description="Flavocytochrome c sulphide dehydrogenase flavin-binding" evidence="4">
    <location>
        <begin position="361"/>
        <end position="429"/>
    </location>
</feature>
<evidence type="ECO:0000256" key="1">
    <source>
        <dbReference type="ARBA" id="ARBA00022630"/>
    </source>
</evidence>
<evidence type="ECO:0000259" key="5">
    <source>
        <dbReference type="Pfam" id="PF21706"/>
    </source>
</evidence>
<proteinExistence type="predicted"/>
<dbReference type="GO" id="GO:0016491">
    <property type="term" value="F:oxidoreductase activity"/>
    <property type="evidence" value="ECO:0007669"/>
    <property type="project" value="InterPro"/>
</dbReference>
<dbReference type="Proteomes" id="UP000246278">
    <property type="component" value="Unassembled WGS sequence"/>
</dbReference>
<dbReference type="InterPro" id="IPR049386">
    <property type="entry name" value="FCSD_central"/>
</dbReference>
<dbReference type="Gene3D" id="3.50.50.60">
    <property type="entry name" value="FAD/NAD(P)-binding domain"/>
    <property type="match status" value="2"/>
</dbReference>
<dbReference type="InterPro" id="IPR023753">
    <property type="entry name" value="FAD/NAD-binding_dom"/>
</dbReference>
<dbReference type="InterPro" id="IPR036188">
    <property type="entry name" value="FAD/NAD-bd_sf"/>
</dbReference>
<dbReference type="OrthoDB" id="9805710at2"/>
<dbReference type="InterPro" id="IPR037092">
    <property type="entry name" value="FlavoCytC_S_DH_flav-bd_sf"/>
</dbReference>
<reference evidence="7" key="1">
    <citation type="submission" date="2017-10" db="EMBL/GenBank/DDBJ databases">
        <authorList>
            <person name="Gaisin V.A."/>
            <person name="Rysina M.S."/>
            <person name="Grouzdev D.S."/>
        </authorList>
    </citation>
    <scope>NUCLEOTIDE SEQUENCE [LARGE SCALE GENOMIC DNA]</scope>
    <source>
        <strain evidence="7">V1</strain>
    </source>
</reference>
<dbReference type="InterPro" id="IPR006311">
    <property type="entry name" value="TAT_signal"/>
</dbReference>
<dbReference type="SUPFAM" id="SSF55424">
    <property type="entry name" value="FAD/NAD-linked reductases, dimerisation (C-terminal) domain"/>
    <property type="match status" value="1"/>
</dbReference>
<gene>
    <name evidence="6" type="ORF">CR164_00240</name>
</gene>
<dbReference type="InterPro" id="IPR015323">
    <property type="entry name" value="FlavoCytC_S_DH_flav-bd"/>
</dbReference>
<dbReference type="InterPro" id="IPR052541">
    <property type="entry name" value="SQRD"/>
</dbReference>
<dbReference type="PANTHER" id="PTHR43755:SF1">
    <property type="entry name" value="FAD-DEPENDENT PYRIDINE NUCLEOTIDE-DISULPHIDE OXIDOREDUCTASE"/>
    <property type="match status" value="1"/>
</dbReference>
<organism evidence="6 7">
    <name type="scientific">Prosthecochloris marina</name>
    <dbReference type="NCBI Taxonomy" id="2017681"/>
    <lineage>
        <taxon>Bacteria</taxon>
        <taxon>Pseudomonadati</taxon>
        <taxon>Chlorobiota</taxon>
        <taxon>Chlorobiia</taxon>
        <taxon>Chlorobiales</taxon>
        <taxon>Chlorobiaceae</taxon>
        <taxon>Prosthecochloris</taxon>
    </lineage>
</organism>
<dbReference type="SUPFAM" id="SSF51905">
    <property type="entry name" value="FAD/NAD(P)-binding domain"/>
    <property type="match status" value="2"/>
</dbReference>
<comment type="caution">
    <text evidence="6">The sequence shown here is derived from an EMBL/GenBank/DDBJ whole genome shotgun (WGS) entry which is preliminary data.</text>
</comment>
<dbReference type="Pfam" id="PF07992">
    <property type="entry name" value="Pyr_redox_2"/>
    <property type="match status" value="1"/>
</dbReference>
<dbReference type="FunFam" id="3.50.50.60:FF:000234">
    <property type="entry name" value="Flavocytochrome C sulfide dehydrogenase"/>
    <property type="match status" value="1"/>
</dbReference>
<name>A0A317TB95_9CHLB</name>
<dbReference type="AlphaFoldDB" id="A0A317TB95"/>
<dbReference type="GO" id="GO:0050660">
    <property type="term" value="F:flavin adenine dinucleotide binding"/>
    <property type="evidence" value="ECO:0007669"/>
    <property type="project" value="InterPro"/>
</dbReference>
<evidence type="ECO:0000259" key="3">
    <source>
        <dbReference type="Pfam" id="PF07992"/>
    </source>
</evidence>
<feature type="domain" description="Sulfide dehydrogenase [flavocytochrome c] flavoprotein chain central" evidence="5">
    <location>
        <begin position="170"/>
        <end position="285"/>
    </location>
</feature>
<dbReference type="Pfam" id="PF09242">
    <property type="entry name" value="FCSD-flav_bind"/>
    <property type="match status" value="1"/>
</dbReference>
<dbReference type="Gene3D" id="3.90.760.10">
    <property type="entry name" value="Flavocytochrome c sulphide dehydrogenase, flavin-binding domain"/>
    <property type="match status" value="1"/>
</dbReference>
<dbReference type="EMBL" id="PDNZ01000001">
    <property type="protein sequence ID" value="PWW83031.1"/>
    <property type="molecule type" value="Genomic_DNA"/>
</dbReference>
<keyword evidence="7" id="KW-1185">Reference proteome</keyword>
<dbReference type="PANTHER" id="PTHR43755">
    <property type="match status" value="1"/>
</dbReference>
<keyword evidence="2" id="KW-0274">FAD</keyword>
<protein>
    <submittedName>
        <fullName evidence="6">Cytochrome C</fullName>
    </submittedName>
</protein>
<accession>A0A317TB95</accession>
<keyword evidence="1" id="KW-0285">Flavoprotein</keyword>
<evidence type="ECO:0000313" key="6">
    <source>
        <dbReference type="EMBL" id="PWW83031.1"/>
    </source>
</evidence>
<feature type="domain" description="FAD/NAD(P)-binding" evidence="3">
    <location>
        <begin position="38"/>
        <end position="157"/>
    </location>
</feature>
<sequence length="430" mass="46679">MKAMITRRDFNRLFFAGLAGTVMGPLGIPKRVYASTKNVVVIGGGFGGAAAARHIREIDPSVAVTLVEPKSVYYTCPLSNWVFCGLQSIQELAQTYKLLKERYGVDVIADRAYAIDPVKYKVRLEKGKVLEYDRLIVSPGVSFDWNAIDGYSEKVAESKMPHAYEAGQQTLLLQKQLTSMKDGGTVIICPPGGEYRCPVAPYERASLIAHYLKKHKAKSRILVLDGKDGFSDQDQFMKGWERFYPGMIEWRGAFAGGKVESVNPEQMSVVTEFGDEFADVVNVIPPQKAGEIALDTGLADATGWCPVNPLTLESTIHPGIHVIGDACGAAPMPKSGFAAGSQGKVAASAVIRLFNGELPQSPSFGSICYSLVTQGYGFSAKGNFSVDSGRITVVQGESGMTPIDASDARYREEADQAVTWYRDITKSTWG</sequence>
<evidence type="ECO:0000313" key="7">
    <source>
        <dbReference type="Proteomes" id="UP000246278"/>
    </source>
</evidence>
<dbReference type="Pfam" id="PF21706">
    <property type="entry name" value="FCSD_central"/>
    <property type="match status" value="1"/>
</dbReference>